<protein>
    <submittedName>
        <fullName evidence="1">Uncharacterized protein</fullName>
    </submittedName>
</protein>
<proteinExistence type="predicted"/>
<name>A0A168KJ98_9BACL</name>
<evidence type="ECO:0000313" key="2">
    <source>
        <dbReference type="Proteomes" id="UP000077355"/>
    </source>
</evidence>
<gene>
    <name evidence="1" type="ORF">PBAT_20440</name>
</gene>
<reference evidence="1 2" key="1">
    <citation type="submission" date="2016-03" db="EMBL/GenBank/DDBJ databases">
        <title>Draft genome sequence of Paenibacillus antarcticus CECT 5836.</title>
        <authorList>
            <person name="Shin S.-K."/>
            <person name="Yi H."/>
        </authorList>
    </citation>
    <scope>NUCLEOTIDE SEQUENCE [LARGE SCALE GENOMIC DNA]</scope>
    <source>
        <strain evidence="1 2">CECT 5836</strain>
    </source>
</reference>
<accession>A0A168KJ98</accession>
<evidence type="ECO:0000313" key="1">
    <source>
        <dbReference type="EMBL" id="OAB42094.1"/>
    </source>
</evidence>
<organism evidence="1 2">
    <name type="scientific">Paenibacillus antarcticus</name>
    <dbReference type="NCBI Taxonomy" id="253703"/>
    <lineage>
        <taxon>Bacteria</taxon>
        <taxon>Bacillati</taxon>
        <taxon>Bacillota</taxon>
        <taxon>Bacilli</taxon>
        <taxon>Bacillales</taxon>
        <taxon>Paenibacillaceae</taxon>
        <taxon>Paenibacillus</taxon>
    </lineage>
</organism>
<dbReference type="OrthoDB" id="2619886at2"/>
<dbReference type="EMBL" id="LVJI01000041">
    <property type="protein sequence ID" value="OAB42094.1"/>
    <property type="molecule type" value="Genomic_DNA"/>
</dbReference>
<sequence length="184" mass="21634">MLYKENSQNQDYERYFSQSLSNDQSELIGSILYSREEVNNILSAKFSPETKNGLIYSVNRISMNSQDFDYFAKYFDLIDPHQIQNSTSEVAMHLEYYFRDFDPTTLTKEDKEKLKDILVLLNQWVDVIDVEYDGITYQNQNEVISNVLNDNRKDFFGSDVWRNIIVGLDRVSKDNITFAKSIEN</sequence>
<comment type="caution">
    <text evidence="1">The sequence shown here is derived from an EMBL/GenBank/DDBJ whole genome shotgun (WGS) entry which is preliminary data.</text>
</comment>
<dbReference type="RefSeq" id="WP_068652387.1">
    <property type="nucleotide sequence ID" value="NZ_CP043611.1"/>
</dbReference>
<dbReference type="Proteomes" id="UP000077355">
    <property type="component" value="Unassembled WGS sequence"/>
</dbReference>
<keyword evidence="2" id="KW-1185">Reference proteome</keyword>
<dbReference type="AlphaFoldDB" id="A0A168KJ98"/>